<dbReference type="PANTHER" id="PTHR33164">
    <property type="entry name" value="TRANSCRIPTIONAL REGULATOR, MARR FAMILY"/>
    <property type="match status" value="1"/>
</dbReference>
<dbReference type="SUPFAM" id="SSF46785">
    <property type="entry name" value="Winged helix' DNA-binding domain"/>
    <property type="match status" value="1"/>
</dbReference>
<dbReference type="SMART" id="SM00347">
    <property type="entry name" value="HTH_MARR"/>
    <property type="match status" value="1"/>
</dbReference>
<name>A0ABQ4BPA3_9ACTN</name>
<sequence length="153" mass="16641">MRMPPATLSGMHYSERLLGHVKRAEQVTQAAKEFVLRDFGMTPAQQSALAILSDHDGITAAQLARECAVTPQTMNSTLGRLDRRGLIERRPHPMHGTLIEIRMTPAGRAAFEQADARVAELDVALSAGLSASESTLLKQLLERVGDNAAATRR</sequence>
<dbReference type="PRINTS" id="PR00598">
    <property type="entry name" value="HTHMARR"/>
</dbReference>
<dbReference type="InterPro" id="IPR036390">
    <property type="entry name" value="WH_DNA-bd_sf"/>
</dbReference>
<dbReference type="Proteomes" id="UP000624709">
    <property type="component" value="Unassembled WGS sequence"/>
</dbReference>
<dbReference type="InterPro" id="IPR000835">
    <property type="entry name" value="HTH_MarR-typ"/>
</dbReference>
<organism evidence="2 3">
    <name type="scientific">Actinoplanes palleronii</name>
    <dbReference type="NCBI Taxonomy" id="113570"/>
    <lineage>
        <taxon>Bacteria</taxon>
        <taxon>Bacillati</taxon>
        <taxon>Actinomycetota</taxon>
        <taxon>Actinomycetes</taxon>
        <taxon>Micromonosporales</taxon>
        <taxon>Micromonosporaceae</taxon>
        <taxon>Actinoplanes</taxon>
    </lineage>
</organism>
<evidence type="ECO:0000259" key="1">
    <source>
        <dbReference type="PROSITE" id="PS50995"/>
    </source>
</evidence>
<evidence type="ECO:0000313" key="3">
    <source>
        <dbReference type="Proteomes" id="UP000624709"/>
    </source>
</evidence>
<comment type="caution">
    <text evidence="2">The sequence shown here is derived from an EMBL/GenBank/DDBJ whole genome shotgun (WGS) entry which is preliminary data.</text>
</comment>
<proteinExistence type="predicted"/>
<protein>
    <submittedName>
        <fullName evidence="2">MarR family transcriptional regulator</fullName>
    </submittedName>
</protein>
<dbReference type="Pfam" id="PF12802">
    <property type="entry name" value="MarR_2"/>
    <property type="match status" value="1"/>
</dbReference>
<dbReference type="PROSITE" id="PS50995">
    <property type="entry name" value="HTH_MARR_2"/>
    <property type="match status" value="1"/>
</dbReference>
<dbReference type="InterPro" id="IPR039422">
    <property type="entry name" value="MarR/SlyA-like"/>
</dbReference>
<reference evidence="2 3" key="1">
    <citation type="submission" date="2021-01" db="EMBL/GenBank/DDBJ databases">
        <title>Whole genome shotgun sequence of Actinoplanes palleronii NBRC 14916.</title>
        <authorList>
            <person name="Komaki H."/>
            <person name="Tamura T."/>
        </authorList>
    </citation>
    <scope>NUCLEOTIDE SEQUENCE [LARGE SCALE GENOMIC DNA]</scope>
    <source>
        <strain evidence="2 3">NBRC 14916</strain>
    </source>
</reference>
<evidence type="ECO:0000313" key="2">
    <source>
        <dbReference type="EMBL" id="GIE72515.1"/>
    </source>
</evidence>
<feature type="domain" description="HTH marR-type" evidence="1">
    <location>
        <begin position="14"/>
        <end position="146"/>
    </location>
</feature>
<keyword evidence="3" id="KW-1185">Reference proteome</keyword>
<dbReference type="Gene3D" id="1.10.10.10">
    <property type="entry name" value="Winged helix-like DNA-binding domain superfamily/Winged helix DNA-binding domain"/>
    <property type="match status" value="1"/>
</dbReference>
<dbReference type="PANTHER" id="PTHR33164:SF43">
    <property type="entry name" value="HTH-TYPE TRANSCRIPTIONAL REPRESSOR YETL"/>
    <property type="match status" value="1"/>
</dbReference>
<dbReference type="EMBL" id="BOMS01000147">
    <property type="protein sequence ID" value="GIE72515.1"/>
    <property type="molecule type" value="Genomic_DNA"/>
</dbReference>
<gene>
    <name evidence="2" type="ORF">Apa02nite_086230</name>
</gene>
<dbReference type="InterPro" id="IPR036388">
    <property type="entry name" value="WH-like_DNA-bd_sf"/>
</dbReference>
<accession>A0ABQ4BPA3</accession>